<dbReference type="Gene3D" id="3.40.50.12780">
    <property type="entry name" value="N-terminal domain of ligase-like"/>
    <property type="match status" value="1"/>
</dbReference>
<feature type="domain" description="AMP-dependent synthetase/ligase" evidence="1">
    <location>
        <begin position="24"/>
        <end position="357"/>
    </location>
</feature>
<dbReference type="Proteomes" id="UP001596074">
    <property type="component" value="Unassembled WGS sequence"/>
</dbReference>
<evidence type="ECO:0000259" key="1">
    <source>
        <dbReference type="Pfam" id="PF00501"/>
    </source>
</evidence>
<accession>A0ABW0ZY87</accession>
<evidence type="ECO:0000313" key="3">
    <source>
        <dbReference type="EMBL" id="MFC5747896.1"/>
    </source>
</evidence>
<dbReference type="InterPro" id="IPR020845">
    <property type="entry name" value="AMP-binding_CS"/>
</dbReference>
<dbReference type="PROSITE" id="PS00455">
    <property type="entry name" value="AMP_BINDING"/>
    <property type="match status" value="1"/>
</dbReference>
<dbReference type="Gene3D" id="3.30.300.30">
    <property type="match status" value="1"/>
</dbReference>
<dbReference type="PANTHER" id="PTHR43201:SF32">
    <property type="entry name" value="2-SUCCINYLBENZOATE--COA LIGASE, CHLOROPLASTIC_PEROXISOMAL"/>
    <property type="match status" value="1"/>
</dbReference>
<name>A0ABW0ZY87_9ACTN</name>
<sequence>MIDAERAAAAARPREVTWSEMVAAAYDHGRPAAVYGDATWSGRELLDRAAGAAGWLDSLDLPEGAPVPALVASSPEALALVIAGAGAGHPIAPLGTRMTASEVATVVAGLDAPVVLAQPEYAELGREVAERTGRRLVPLPPFEPGERPLAARPEDIAIVLHTSGTTGAPKAVPMPQWRLAARARVNGALCELGPDSLYGGSAPFHHLSGLGNVVVALGAGARMTGIPRFTVEGWRLLCERGATHTSMVPSMLEMLLAAGELGPARWRVLQYGGAPIRPDTLRATYAAVPGVRMLNMFGQTEGSPMSVLTPDDHRAAVAGREELLLSVGRAAPGVELRIDRPGADGIGEVHARGDHLFVLDGEGWLHSGDLGRVAPDGYLYLSGRRSDMIIRGGENVHPLEVETVLAAHPEVADVAVVGVPDPRLGQTVAAFVVPADPGAPPDPERLRTFVRAELSGFKVPAYWHVVTDLPRNANGKVLRRVLRDTVP</sequence>
<comment type="caution">
    <text evidence="3">The sequence shown here is derived from an EMBL/GenBank/DDBJ whole genome shotgun (WGS) entry which is preliminary data.</text>
</comment>
<dbReference type="InterPro" id="IPR045851">
    <property type="entry name" value="AMP-bd_C_sf"/>
</dbReference>
<feature type="domain" description="AMP-binding enzyme C-terminal" evidence="2">
    <location>
        <begin position="400"/>
        <end position="476"/>
    </location>
</feature>
<evidence type="ECO:0000313" key="4">
    <source>
        <dbReference type="Proteomes" id="UP001596074"/>
    </source>
</evidence>
<protein>
    <submittedName>
        <fullName evidence="3">Class I adenylate-forming enzyme family protein</fullName>
    </submittedName>
</protein>
<dbReference type="CDD" id="cd04433">
    <property type="entry name" value="AFD_class_I"/>
    <property type="match status" value="1"/>
</dbReference>
<dbReference type="SUPFAM" id="SSF56801">
    <property type="entry name" value="Acetyl-CoA synthetase-like"/>
    <property type="match status" value="1"/>
</dbReference>
<proteinExistence type="predicted"/>
<dbReference type="PANTHER" id="PTHR43201">
    <property type="entry name" value="ACYL-COA SYNTHETASE"/>
    <property type="match status" value="1"/>
</dbReference>
<dbReference type="InterPro" id="IPR042099">
    <property type="entry name" value="ANL_N_sf"/>
</dbReference>
<dbReference type="RefSeq" id="WP_378283525.1">
    <property type="nucleotide sequence ID" value="NZ_JBHSON010000026.1"/>
</dbReference>
<organism evidence="3 4">
    <name type="scientific">Actinomadura rugatobispora</name>
    <dbReference type="NCBI Taxonomy" id="1994"/>
    <lineage>
        <taxon>Bacteria</taxon>
        <taxon>Bacillati</taxon>
        <taxon>Actinomycetota</taxon>
        <taxon>Actinomycetes</taxon>
        <taxon>Streptosporangiales</taxon>
        <taxon>Thermomonosporaceae</taxon>
        <taxon>Actinomadura</taxon>
    </lineage>
</organism>
<dbReference type="EMBL" id="JBHSON010000026">
    <property type="protein sequence ID" value="MFC5747896.1"/>
    <property type="molecule type" value="Genomic_DNA"/>
</dbReference>
<evidence type="ECO:0000259" key="2">
    <source>
        <dbReference type="Pfam" id="PF13193"/>
    </source>
</evidence>
<dbReference type="Pfam" id="PF00501">
    <property type="entry name" value="AMP-binding"/>
    <property type="match status" value="1"/>
</dbReference>
<dbReference type="InterPro" id="IPR025110">
    <property type="entry name" value="AMP-bd_C"/>
</dbReference>
<gene>
    <name evidence="3" type="ORF">ACFPZN_19890</name>
</gene>
<dbReference type="InterPro" id="IPR000873">
    <property type="entry name" value="AMP-dep_synth/lig_dom"/>
</dbReference>
<reference evidence="4" key="1">
    <citation type="journal article" date="2019" name="Int. J. Syst. Evol. Microbiol.">
        <title>The Global Catalogue of Microorganisms (GCM) 10K type strain sequencing project: providing services to taxonomists for standard genome sequencing and annotation.</title>
        <authorList>
            <consortium name="The Broad Institute Genomics Platform"/>
            <consortium name="The Broad Institute Genome Sequencing Center for Infectious Disease"/>
            <person name="Wu L."/>
            <person name="Ma J."/>
        </authorList>
    </citation>
    <scope>NUCLEOTIDE SEQUENCE [LARGE SCALE GENOMIC DNA]</scope>
    <source>
        <strain evidence="4">KCTC 42087</strain>
    </source>
</reference>
<keyword evidence="4" id="KW-1185">Reference proteome</keyword>
<dbReference type="Pfam" id="PF13193">
    <property type="entry name" value="AMP-binding_C"/>
    <property type="match status" value="1"/>
</dbReference>